<accession>A0ABV9Q2Z4</accession>
<dbReference type="InterPro" id="IPR006268">
    <property type="entry name" value="DAHP_syn_2"/>
</dbReference>
<sequence length="345" mass="37344">MVIVMNREATEKDLETLKQAIEELGMQVHISKGEERTIVGLIGNKRNVEGFPFMSFNGVESVVHVTHPFKLASRDFHPDSTIVDVDGVQIGGGNVVVMAGPCSVENRDQLLESAFAVKEAGAQILRGGAFKPRTSPYAFNGLGEEGLKLLAEARELTGLKIVTELMDLENLDLVAKYTDIIQIGARNMQNFPLLRELGKINKPVMLKRGLSATIEEWLMAAEYVLSGGNKDVILCERGIRTFETATRNTLDLNAVPVVRRLSHLPVIVDPSHGTGVAAYVPAMSKAGIAVGSDGLMIEMHPNPAKALSDGAQSLTIPQFHALMQEIKALTAALGMRLEGRKTVAL</sequence>
<dbReference type="Gene3D" id="3.20.20.70">
    <property type="entry name" value="Aldolase class I"/>
    <property type="match status" value="1"/>
</dbReference>
<evidence type="ECO:0000256" key="1">
    <source>
        <dbReference type="ARBA" id="ARBA00022679"/>
    </source>
</evidence>
<name>A0ABV9Q2Z4_9BACL</name>
<evidence type="ECO:0000259" key="3">
    <source>
        <dbReference type="Pfam" id="PF18152"/>
    </source>
</evidence>
<evidence type="ECO:0000259" key="2">
    <source>
        <dbReference type="Pfam" id="PF00793"/>
    </source>
</evidence>
<organism evidence="4 5">
    <name type="scientific">Effusibacillus consociatus</name>
    <dbReference type="NCBI Taxonomy" id="1117041"/>
    <lineage>
        <taxon>Bacteria</taxon>
        <taxon>Bacillati</taxon>
        <taxon>Bacillota</taxon>
        <taxon>Bacilli</taxon>
        <taxon>Bacillales</taxon>
        <taxon>Alicyclobacillaceae</taxon>
        <taxon>Effusibacillus</taxon>
    </lineage>
</organism>
<dbReference type="Proteomes" id="UP001596002">
    <property type="component" value="Unassembled WGS sequence"/>
</dbReference>
<dbReference type="PANTHER" id="PTHR43018">
    <property type="entry name" value="PHOSPHO-2-DEHYDRO-3-DEOXYHEPTONATE ALDOLASE"/>
    <property type="match status" value="1"/>
</dbReference>
<dbReference type="SUPFAM" id="SSF51569">
    <property type="entry name" value="Aldolase"/>
    <property type="match status" value="1"/>
</dbReference>
<dbReference type="RefSeq" id="WP_380025565.1">
    <property type="nucleotide sequence ID" value="NZ_JBHSHC010000080.1"/>
</dbReference>
<feature type="domain" description="DAHP synthetase I/KDSA" evidence="2">
    <location>
        <begin position="83"/>
        <end position="328"/>
    </location>
</feature>
<keyword evidence="5" id="KW-1185">Reference proteome</keyword>
<dbReference type="NCBIfam" id="NF006421">
    <property type="entry name" value="PRK08673.1"/>
    <property type="match status" value="1"/>
</dbReference>
<dbReference type="Pfam" id="PF18152">
    <property type="entry name" value="DAHP_snth_FXD"/>
    <property type="match status" value="1"/>
</dbReference>
<dbReference type="Gene3D" id="3.30.70.1140">
    <property type="entry name" value="Phospho-2-dehydro-3-deoxyheptonate aldolase, domain 1"/>
    <property type="match status" value="1"/>
</dbReference>
<dbReference type="EC" id="2.5.1.54" evidence="4"/>
<comment type="caution">
    <text evidence="4">The sequence shown here is derived from an EMBL/GenBank/DDBJ whole genome shotgun (WGS) entry which is preliminary data.</text>
</comment>
<dbReference type="InterPro" id="IPR013785">
    <property type="entry name" value="Aldolase_TIM"/>
</dbReference>
<gene>
    <name evidence="4" type="primary">aroF</name>
    <name evidence="4" type="ORF">ACFO8Q_09740</name>
</gene>
<feature type="domain" description="DAHP synthase ferredoxin-like" evidence="3">
    <location>
        <begin position="1"/>
        <end position="66"/>
    </location>
</feature>
<reference evidence="5" key="1">
    <citation type="journal article" date="2019" name="Int. J. Syst. Evol. Microbiol.">
        <title>The Global Catalogue of Microorganisms (GCM) 10K type strain sequencing project: providing services to taxonomists for standard genome sequencing and annotation.</title>
        <authorList>
            <consortium name="The Broad Institute Genomics Platform"/>
            <consortium name="The Broad Institute Genome Sequencing Center for Infectious Disease"/>
            <person name="Wu L."/>
            <person name="Ma J."/>
        </authorList>
    </citation>
    <scope>NUCLEOTIDE SEQUENCE [LARGE SCALE GENOMIC DNA]</scope>
    <source>
        <strain evidence="5">WYCCWR 12678</strain>
    </source>
</reference>
<dbReference type="PANTHER" id="PTHR43018:SF2">
    <property type="entry name" value="PHOSPHO-2-DEHYDRO-3-DEOXYHEPTONATE ALDOLASE"/>
    <property type="match status" value="1"/>
</dbReference>
<protein>
    <submittedName>
        <fullName evidence="4">3-deoxy-7-phosphoheptulonate synthase</fullName>
        <ecNumber evidence="4">2.5.1.54</ecNumber>
    </submittedName>
</protein>
<proteinExistence type="predicted"/>
<keyword evidence="1 4" id="KW-0808">Transferase</keyword>
<evidence type="ECO:0000313" key="5">
    <source>
        <dbReference type="Proteomes" id="UP001596002"/>
    </source>
</evidence>
<dbReference type="InterPro" id="IPR006218">
    <property type="entry name" value="DAHP1/KDSA"/>
</dbReference>
<dbReference type="NCBIfam" id="NF009239">
    <property type="entry name" value="PRK12595.1"/>
    <property type="match status" value="1"/>
</dbReference>
<dbReference type="Pfam" id="PF00793">
    <property type="entry name" value="DAHP_synth_1"/>
    <property type="match status" value="1"/>
</dbReference>
<evidence type="ECO:0000313" key="4">
    <source>
        <dbReference type="EMBL" id="MFC4767642.1"/>
    </source>
</evidence>
<dbReference type="EMBL" id="JBHSHC010000080">
    <property type="protein sequence ID" value="MFC4767642.1"/>
    <property type="molecule type" value="Genomic_DNA"/>
</dbReference>
<dbReference type="GO" id="GO:0003849">
    <property type="term" value="F:3-deoxy-7-phosphoheptulonate synthase activity"/>
    <property type="evidence" value="ECO:0007669"/>
    <property type="project" value="UniProtKB-EC"/>
</dbReference>
<dbReference type="InterPro" id="IPR041071">
    <property type="entry name" value="DAHP_snth_FXD"/>
</dbReference>
<dbReference type="NCBIfam" id="TIGR01361">
    <property type="entry name" value="DAHP_synth_Bsub"/>
    <property type="match status" value="1"/>
</dbReference>
<dbReference type="InterPro" id="IPR052899">
    <property type="entry name" value="Class-I_DAHP_synthase"/>
</dbReference>